<sequence length="64" mass="7449">MSARQDEAHQKRIEEIARAAYDRCHPQDSFKDLKHRAGFSKEDRMLLRDWLAAASAQLSNGKHR</sequence>
<dbReference type="OrthoDB" id="8410490at2"/>
<keyword evidence="2" id="KW-1185">Reference proteome</keyword>
<dbReference type="RefSeq" id="WP_128625331.1">
    <property type="nucleotide sequence ID" value="NZ_ML133512.1"/>
</dbReference>
<organism evidence="1 2">
    <name type="scientific">Borborobacter arsenicus</name>
    <dbReference type="NCBI Taxonomy" id="1851146"/>
    <lineage>
        <taxon>Bacteria</taxon>
        <taxon>Pseudomonadati</taxon>
        <taxon>Pseudomonadota</taxon>
        <taxon>Alphaproteobacteria</taxon>
        <taxon>Hyphomicrobiales</taxon>
        <taxon>Phyllobacteriaceae</taxon>
        <taxon>Borborobacter</taxon>
    </lineage>
</organism>
<comment type="caution">
    <text evidence="1">The sequence shown here is derived from an EMBL/GenBank/DDBJ whole genome shotgun (WGS) entry which is preliminary data.</text>
</comment>
<gene>
    <name evidence="1" type="ORF">EET67_19690</name>
</gene>
<dbReference type="Proteomes" id="UP000281647">
    <property type="component" value="Unassembled WGS sequence"/>
</dbReference>
<evidence type="ECO:0000313" key="2">
    <source>
        <dbReference type="Proteomes" id="UP000281647"/>
    </source>
</evidence>
<evidence type="ECO:0000313" key="1">
    <source>
        <dbReference type="EMBL" id="RUM96078.1"/>
    </source>
</evidence>
<accession>A0A432V1V2</accession>
<protein>
    <submittedName>
        <fullName evidence="1">Uncharacterized protein</fullName>
    </submittedName>
</protein>
<name>A0A432V1V2_9HYPH</name>
<dbReference type="AlphaFoldDB" id="A0A432V1V2"/>
<dbReference type="EMBL" id="RKST01000023">
    <property type="protein sequence ID" value="RUM96078.1"/>
    <property type="molecule type" value="Genomic_DNA"/>
</dbReference>
<reference evidence="1 2" key="1">
    <citation type="submission" date="2018-11" db="EMBL/GenBank/DDBJ databases">
        <title>Pseudaminobacter arsenicus sp. nov., an arsenic-resistant bacterium isolated from arsenic-rich aquifers.</title>
        <authorList>
            <person name="Mu Y."/>
        </authorList>
    </citation>
    <scope>NUCLEOTIDE SEQUENCE [LARGE SCALE GENOMIC DNA]</scope>
    <source>
        <strain evidence="1 2">CB3</strain>
    </source>
</reference>
<proteinExistence type="predicted"/>